<dbReference type="InterPro" id="IPR002525">
    <property type="entry name" value="Transp_IS110-like_N"/>
</dbReference>
<dbReference type="Pfam" id="PF01548">
    <property type="entry name" value="DEDD_Tnp_IS110"/>
    <property type="match status" value="1"/>
</dbReference>
<dbReference type="PANTHER" id="PTHR33055:SF15">
    <property type="entry name" value="TRANSPOSASE-RELATED"/>
    <property type="match status" value="1"/>
</dbReference>
<organism evidence="2">
    <name type="scientific">bioreactor metagenome</name>
    <dbReference type="NCBI Taxonomy" id="1076179"/>
    <lineage>
        <taxon>unclassified sequences</taxon>
        <taxon>metagenomes</taxon>
        <taxon>ecological metagenomes</taxon>
    </lineage>
</organism>
<feature type="domain" description="Transposase IS110-like N-terminal" evidence="1">
    <location>
        <begin position="6"/>
        <end position="140"/>
    </location>
</feature>
<comment type="caution">
    <text evidence="2">The sequence shown here is derived from an EMBL/GenBank/DDBJ whole genome shotgun (WGS) entry which is preliminary data.</text>
</comment>
<proteinExistence type="predicted"/>
<dbReference type="PANTHER" id="PTHR33055">
    <property type="entry name" value="TRANSPOSASE FOR INSERTION SEQUENCE ELEMENT IS1111A"/>
    <property type="match status" value="1"/>
</dbReference>
<dbReference type="GO" id="GO:0006313">
    <property type="term" value="P:DNA transposition"/>
    <property type="evidence" value="ECO:0007669"/>
    <property type="project" value="InterPro"/>
</dbReference>
<dbReference type="GO" id="GO:0003677">
    <property type="term" value="F:DNA binding"/>
    <property type="evidence" value="ECO:0007669"/>
    <property type="project" value="InterPro"/>
</dbReference>
<protein>
    <recommendedName>
        <fullName evidence="1">Transposase IS110-like N-terminal domain-containing protein</fullName>
    </recommendedName>
</protein>
<dbReference type="InterPro" id="IPR047650">
    <property type="entry name" value="Transpos_IS110"/>
</dbReference>
<accession>A0A645JDC7</accession>
<dbReference type="EMBL" id="VSSQ01138713">
    <property type="protein sequence ID" value="MPN61715.1"/>
    <property type="molecule type" value="Genomic_DNA"/>
</dbReference>
<dbReference type="AlphaFoldDB" id="A0A645JDC7"/>
<dbReference type="GO" id="GO:0004803">
    <property type="term" value="F:transposase activity"/>
    <property type="evidence" value="ECO:0007669"/>
    <property type="project" value="InterPro"/>
</dbReference>
<gene>
    <name evidence="2" type="ORF">SDC9_209457</name>
</gene>
<evidence type="ECO:0000313" key="2">
    <source>
        <dbReference type="EMBL" id="MPN61715.1"/>
    </source>
</evidence>
<sequence>MLQDVFTIPNTMTGFTALFQRICSASDASGKIKVGLEATGHYSYNLLGFLLDKGLTTFVINPLHTHLYRKSLSLRKTKTDKVDARTIASMLMSDVNLKSYTDTAYHNEELKSLSRYRFDKVKERAQLKQSISRLITILFP</sequence>
<name>A0A645JDC7_9ZZZZ</name>
<reference evidence="2" key="1">
    <citation type="submission" date="2019-08" db="EMBL/GenBank/DDBJ databases">
        <authorList>
            <person name="Kucharzyk K."/>
            <person name="Murdoch R.W."/>
            <person name="Higgins S."/>
            <person name="Loffler F."/>
        </authorList>
    </citation>
    <scope>NUCLEOTIDE SEQUENCE</scope>
</reference>
<evidence type="ECO:0000259" key="1">
    <source>
        <dbReference type="Pfam" id="PF01548"/>
    </source>
</evidence>